<dbReference type="EMBL" id="JAWLKE010000003">
    <property type="protein sequence ID" value="MDV6230453.1"/>
    <property type="molecule type" value="Genomic_DNA"/>
</dbReference>
<proteinExistence type="predicted"/>
<feature type="compositionally biased region" description="Low complexity" evidence="1">
    <location>
        <begin position="184"/>
        <end position="197"/>
    </location>
</feature>
<comment type="caution">
    <text evidence="2">The sequence shown here is derived from an EMBL/GenBank/DDBJ whole genome shotgun (WGS) entry which is preliminary data.</text>
</comment>
<organism evidence="2 3">
    <name type="scientific">Rhodococcus cercidiphylli</name>
    <dbReference type="NCBI Taxonomy" id="489916"/>
    <lineage>
        <taxon>Bacteria</taxon>
        <taxon>Bacillati</taxon>
        <taxon>Actinomycetota</taxon>
        <taxon>Actinomycetes</taxon>
        <taxon>Mycobacteriales</taxon>
        <taxon>Nocardiaceae</taxon>
        <taxon>Rhodococcus</taxon>
    </lineage>
</organism>
<feature type="region of interest" description="Disordered" evidence="1">
    <location>
        <begin position="178"/>
        <end position="197"/>
    </location>
</feature>
<keyword evidence="3" id="KW-1185">Reference proteome</keyword>
<dbReference type="RefSeq" id="WP_317547901.1">
    <property type="nucleotide sequence ID" value="NZ_JAWLKE010000003.1"/>
</dbReference>
<accession>A0ABU4AW39</accession>
<evidence type="ECO:0000256" key="1">
    <source>
        <dbReference type="SAM" id="MobiDB-lite"/>
    </source>
</evidence>
<protein>
    <recommendedName>
        <fullName evidence="4">Condensation domain-containing protein</fullName>
    </recommendedName>
</protein>
<evidence type="ECO:0008006" key="4">
    <source>
        <dbReference type="Google" id="ProtNLM"/>
    </source>
</evidence>
<evidence type="ECO:0000313" key="2">
    <source>
        <dbReference type="EMBL" id="MDV6230453.1"/>
    </source>
</evidence>
<name>A0ABU4AW39_9NOCA</name>
<evidence type="ECO:0000313" key="3">
    <source>
        <dbReference type="Proteomes" id="UP001185899"/>
    </source>
</evidence>
<dbReference type="Proteomes" id="UP001185899">
    <property type="component" value="Unassembled WGS sequence"/>
</dbReference>
<reference evidence="2 3" key="1">
    <citation type="submission" date="2023-10" db="EMBL/GenBank/DDBJ databases">
        <title>Development of a sustainable strategy for remediation of hydrocarbon-contaminated territories based on the waste exchange concept.</title>
        <authorList>
            <person name="Krivoruchko A."/>
        </authorList>
    </citation>
    <scope>NUCLEOTIDE SEQUENCE [LARGE SCALE GENOMIC DNA]</scope>
    <source>
        <strain evidence="2 3">IEGM 1322</strain>
    </source>
</reference>
<sequence>MTQTYRASSLDMLRSDSRIVTVLGPADFGDLARVRSRVLALASIGPATRLGLRADQSSAGWVYEPERVVEHIVEGPAVDHEQLAKELTEFSHASVPEITLRIRLAGRYLFLDLNHGIGDALLPVDLFAYLADARPDAPLPAWASRAIDGHPLRKALLRWIVRNPRKVFDTIHDRVRPGPNPEYAATTDTAAPDTASPTACRPWAPSAAVATVVTQSGTTDAIRRWRESHLPGASVSAVMCAAVAAAFARTSLSLDRSAAFLFDCRRYLPPSTVVLGNFAAGIRFSDIDPTSAGEVHGALSGAIAKGRPIASATISTIKYKREHKAVSGVSADRVPVRPRVQLMYSDLGRVRQLEQVSWVAEPADRAFFVIADPGLPESVMITMETIGSVVFVSASFHDNVFDRHTVQAALDLVAANPLALLAPQEKTA</sequence>
<gene>
    <name evidence="2" type="ORF">R3P95_07830</name>
</gene>